<reference evidence="1 2" key="1">
    <citation type="journal article" date="2023" name="Commun. Biol.">
        <title>Reorganization of the ancestral sex-determining regions during the evolution of trioecy in Pleodorina starrii.</title>
        <authorList>
            <person name="Takahashi K."/>
            <person name="Suzuki S."/>
            <person name="Kawai-Toyooka H."/>
            <person name="Yamamoto K."/>
            <person name="Hamaji T."/>
            <person name="Ootsuki R."/>
            <person name="Yamaguchi H."/>
            <person name="Kawachi M."/>
            <person name="Higashiyama T."/>
            <person name="Nozaki H."/>
        </authorList>
    </citation>
    <scope>NUCLEOTIDE SEQUENCE [LARGE SCALE GENOMIC DNA]</scope>
    <source>
        <strain evidence="1 2">NIES-4479</strain>
    </source>
</reference>
<evidence type="ECO:0000313" key="1">
    <source>
        <dbReference type="EMBL" id="GLC52673.1"/>
    </source>
</evidence>
<proteinExistence type="predicted"/>
<organism evidence="1 2">
    <name type="scientific">Pleodorina starrii</name>
    <dbReference type="NCBI Taxonomy" id="330485"/>
    <lineage>
        <taxon>Eukaryota</taxon>
        <taxon>Viridiplantae</taxon>
        <taxon>Chlorophyta</taxon>
        <taxon>core chlorophytes</taxon>
        <taxon>Chlorophyceae</taxon>
        <taxon>CS clade</taxon>
        <taxon>Chlamydomonadales</taxon>
        <taxon>Volvocaceae</taxon>
        <taxon>Pleodorina</taxon>
    </lineage>
</organism>
<accession>A0A9W6BIY1</accession>
<dbReference type="EMBL" id="BRXU01000006">
    <property type="protein sequence ID" value="GLC52673.1"/>
    <property type="molecule type" value="Genomic_DNA"/>
</dbReference>
<dbReference type="AlphaFoldDB" id="A0A9W6BIY1"/>
<evidence type="ECO:0000313" key="2">
    <source>
        <dbReference type="Proteomes" id="UP001165080"/>
    </source>
</evidence>
<dbReference type="InterPro" id="IPR014347">
    <property type="entry name" value="Tautomerase/MIF_sf"/>
</dbReference>
<keyword evidence="2" id="KW-1185">Reference proteome</keyword>
<gene>
    <name evidence="1" type="primary">PLEST003708</name>
    <name evidence="1" type="ORF">PLESTB_000655900</name>
</gene>
<dbReference type="OrthoDB" id="527167at2759"/>
<dbReference type="SUPFAM" id="SSF55331">
    <property type="entry name" value="Tautomerase/MIF"/>
    <property type="match status" value="1"/>
</dbReference>
<name>A0A9W6BIY1_9CHLO</name>
<protein>
    <submittedName>
        <fullName evidence="1">Uncharacterized protein</fullName>
    </submittedName>
</protein>
<sequence length="141" mass="14834">MPVVQIVVNKPLEQDKKKAVAKGLTGLVSAECRVPAGHVHVLILDNQFFSFGDDSEKPAVYVTVRSSAQQIVPEARRNLVVEMVGVLTTAIPDLDAFRINTFFEELPVENIAVGAHIATFAASGGSARNSLGGAHGAAANA</sequence>
<dbReference type="Gene3D" id="3.30.429.10">
    <property type="entry name" value="Macrophage Migration Inhibitory Factor"/>
    <property type="match status" value="1"/>
</dbReference>
<comment type="caution">
    <text evidence="1">The sequence shown here is derived from an EMBL/GenBank/DDBJ whole genome shotgun (WGS) entry which is preliminary data.</text>
</comment>
<dbReference type="Proteomes" id="UP001165080">
    <property type="component" value="Unassembled WGS sequence"/>
</dbReference>